<dbReference type="Pfam" id="PF05136">
    <property type="entry name" value="Phage_portal_2"/>
    <property type="match status" value="1"/>
</dbReference>
<dbReference type="AlphaFoldDB" id="A0AAN0VU60"/>
<dbReference type="RefSeq" id="WP_039292201.1">
    <property type="nucleotide sequence ID" value="NZ_CP009458.1"/>
</dbReference>
<dbReference type="GO" id="GO:0005198">
    <property type="term" value="F:structural molecule activity"/>
    <property type="evidence" value="ECO:0007669"/>
    <property type="project" value="InterPro"/>
</dbReference>
<dbReference type="Proteomes" id="UP000029516">
    <property type="component" value="Chromosome"/>
</dbReference>
<sequence length="510" mass="57245">MIWKKKEQPVQQQPQPKAKPSQKRLIDKPQTNLKRDLQAVRGMSTPVINFGFTAGTGSQNINNLIRWFLSDWRNASREAVLKNPLGRKYMNLSVDGVVGAEGVYIKPSPTIEGLTPDELQNLSHTLEKRFDRWAYDPDRFSLDGSMTFDIFQQTVEKVRVQDGECFIRIHNVNNAIKLEIIDGARLTQLNNQFLDNGNYISNGIEFNQCHKPVNYYFCIYNPITYTYNATAFEIIPANEICHYFIPDQQGQERGVPDMISTSKTMEDLKNFTEAALIAKRISASTTAYITNNNNDTDQVELIAGESDITATYNEYLEAGAVFELGKNQDIKTVSPSNGADKIGEFTSELMDQISMGLNVTKQSLMGSTADASFSAAKLAERLQATTFRTRSNVLISRVLKPIYLEWMKNEMINSSSLNISFSDFDDAICARYIPVKPISLDPTKDIQAEIMLLDAGLKSKTQIISEMGGDPRITLEEIEKEKEIQNKENVSNGIEETQPEEGTNSTSTGD</sequence>
<evidence type="ECO:0000313" key="2">
    <source>
        <dbReference type="EMBL" id="AIR61782.1"/>
    </source>
</evidence>
<proteinExistence type="predicted"/>
<dbReference type="EMBL" id="CP009458">
    <property type="protein sequence ID" value="AIR61782.1"/>
    <property type="molecule type" value="Genomic_DNA"/>
</dbReference>
<dbReference type="GO" id="GO:0019068">
    <property type="term" value="P:virion assembly"/>
    <property type="evidence" value="ECO:0007669"/>
    <property type="project" value="InterPro"/>
</dbReference>
<feature type="region of interest" description="Disordered" evidence="1">
    <location>
        <begin position="1"/>
        <end position="29"/>
    </location>
</feature>
<reference evidence="2 3" key="1">
    <citation type="submission" date="2014-09" db="EMBL/GenBank/DDBJ databases">
        <authorList>
            <person name="Chan K.-G."/>
        </authorList>
    </citation>
    <scope>NUCLEOTIDE SEQUENCE [LARGE SCALE GENOMIC DNA]</scope>
    <source>
        <strain evidence="2 3">M006</strain>
    </source>
</reference>
<organism evidence="2 3">
    <name type="scientific">Cedecea neteri</name>
    <dbReference type="NCBI Taxonomy" id="158822"/>
    <lineage>
        <taxon>Bacteria</taxon>
        <taxon>Pseudomonadati</taxon>
        <taxon>Pseudomonadota</taxon>
        <taxon>Gammaproteobacteria</taxon>
        <taxon>Enterobacterales</taxon>
        <taxon>Enterobacteriaceae</taxon>
        <taxon>Cedecea</taxon>
    </lineage>
</organism>
<protein>
    <submittedName>
        <fullName evidence="2">Portal protein</fullName>
    </submittedName>
</protein>
<evidence type="ECO:0000256" key="1">
    <source>
        <dbReference type="SAM" id="MobiDB-lite"/>
    </source>
</evidence>
<feature type="region of interest" description="Disordered" evidence="1">
    <location>
        <begin position="478"/>
        <end position="510"/>
    </location>
</feature>
<accession>A0AAN0VU60</accession>
<feature type="compositionally biased region" description="Low complexity" evidence="1">
    <location>
        <begin position="9"/>
        <end position="19"/>
    </location>
</feature>
<gene>
    <name evidence="2" type="ORF">LH23_14325</name>
</gene>
<dbReference type="InterPro" id="IPR006429">
    <property type="entry name" value="Phage_lambda_portal"/>
</dbReference>
<evidence type="ECO:0000313" key="3">
    <source>
        <dbReference type="Proteomes" id="UP000029516"/>
    </source>
</evidence>
<feature type="compositionally biased region" description="Polar residues" evidence="1">
    <location>
        <begin position="490"/>
        <end position="510"/>
    </location>
</feature>
<dbReference type="NCBIfam" id="TIGR01539">
    <property type="entry name" value="portal_lambda"/>
    <property type="match status" value="1"/>
</dbReference>
<dbReference type="KEGG" id="cem:LH23_14325"/>
<name>A0AAN0VU60_9ENTR</name>